<dbReference type="InterPro" id="IPR049468">
    <property type="entry name" value="Restrct_endonuc-II-like_dom"/>
</dbReference>
<sequence length="188" mass="22315">MAKDSFDKYIEHQVKAFKKLPKRVRDEINERLTIYKASFVTAMEGCESPIEQLMIVHLIDLEQELMKSLFELGKKFEVYLKKQEIVETENGKRFRLDFSVECSIEEENYKFAIECDGHDFHEKTKEQVTRDKSRDRDLTKLGYTVIRFSGSEIWKDPSRCVREVGSIINKTTGIDDFYQKMIVQMYER</sequence>
<protein>
    <submittedName>
        <fullName evidence="2">DUF559 domain-containing protein</fullName>
    </submittedName>
</protein>
<evidence type="ECO:0000313" key="2">
    <source>
        <dbReference type="EMBL" id="MBD1223262.1"/>
    </source>
</evidence>
<reference evidence="2 3" key="1">
    <citation type="submission" date="2020-09" db="EMBL/GenBank/DDBJ databases">
        <title>Draft Genome Sequences of Oil-Oxidizing Bacteria Halomonas titanicae, Marinobacter lutaoensis, and Virgibacillus halodenitrificans Isolated from Highly Saline Environments.</title>
        <authorList>
            <person name="Grouzdev D.S."/>
            <person name="Sokolova D.S."/>
            <person name="Semenova E.M."/>
            <person name="Borzenkov I.A."/>
            <person name="Bidzhieva S.K."/>
            <person name="Poltaraus A.B."/>
            <person name="Nazina T.N."/>
        </authorList>
    </citation>
    <scope>NUCLEOTIDE SEQUENCE [LARGE SCALE GENOMIC DNA]</scope>
    <source>
        <strain evidence="2 3">VKM B-3472D</strain>
    </source>
</reference>
<evidence type="ECO:0000313" key="3">
    <source>
        <dbReference type="Proteomes" id="UP000621631"/>
    </source>
</evidence>
<dbReference type="Pfam" id="PF18741">
    <property type="entry name" value="MTES_1575"/>
    <property type="match status" value="1"/>
</dbReference>
<proteinExistence type="predicted"/>
<accession>A0ABR7VR68</accession>
<evidence type="ECO:0000259" key="1">
    <source>
        <dbReference type="Pfam" id="PF18741"/>
    </source>
</evidence>
<dbReference type="SUPFAM" id="SSF52980">
    <property type="entry name" value="Restriction endonuclease-like"/>
    <property type="match status" value="1"/>
</dbReference>
<dbReference type="EMBL" id="JACWEZ010000006">
    <property type="protein sequence ID" value="MBD1223262.1"/>
    <property type="molecule type" value="Genomic_DNA"/>
</dbReference>
<name>A0ABR7VR68_VIRHA</name>
<dbReference type="Gene3D" id="3.40.960.10">
    <property type="entry name" value="VSR Endonuclease"/>
    <property type="match status" value="1"/>
</dbReference>
<dbReference type="Proteomes" id="UP000621631">
    <property type="component" value="Unassembled WGS sequence"/>
</dbReference>
<gene>
    <name evidence="2" type="ORF">IC602_11710</name>
</gene>
<keyword evidence="3" id="KW-1185">Reference proteome</keyword>
<dbReference type="InterPro" id="IPR011335">
    <property type="entry name" value="Restrct_endonuc-II-like"/>
</dbReference>
<comment type="caution">
    <text evidence="2">The sequence shown here is derived from an EMBL/GenBank/DDBJ whole genome shotgun (WGS) entry which is preliminary data.</text>
</comment>
<dbReference type="RefSeq" id="WP_189778352.1">
    <property type="nucleotide sequence ID" value="NZ_JACWEZ010000006.1"/>
</dbReference>
<feature type="domain" description="Restriction endonuclease type II-like" evidence="1">
    <location>
        <begin position="88"/>
        <end position="164"/>
    </location>
</feature>
<organism evidence="2 3">
    <name type="scientific">Virgibacillus halodenitrificans</name>
    <name type="common">Bacillus halodenitrificans</name>
    <dbReference type="NCBI Taxonomy" id="1482"/>
    <lineage>
        <taxon>Bacteria</taxon>
        <taxon>Bacillati</taxon>
        <taxon>Bacillota</taxon>
        <taxon>Bacilli</taxon>
        <taxon>Bacillales</taxon>
        <taxon>Bacillaceae</taxon>
        <taxon>Virgibacillus</taxon>
    </lineage>
</organism>